<dbReference type="OrthoDB" id="10253869at2759"/>
<comment type="caution">
    <text evidence="2">The sequence shown here is derived from an EMBL/GenBank/DDBJ whole genome shotgun (WGS) entry which is preliminary data.</text>
</comment>
<evidence type="ECO:0000313" key="2">
    <source>
        <dbReference type="EMBL" id="KAF7356531.1"/>
    </source>
</evidence>
<dbReference type="Gene3D" id="3.40.50.1820">
    <property type="entry name" value="alpha/beta hydrolase"/>
    <property type="match status" value="1"/>
</dbReference>
<proteinExistence type="predicted"/>
<sequence>MVKESLPSLSYTVCLQKFLNFIYRWFTGAGGTIHAYLHFEQEFKTNVWAIQVTPDTLKNSLYDQARFYFYKVKEQQPEGPYRLAAYSGTSMLVIPLAQMLQESGGTIIQLAFIDHFPTLLFCPAIGVQIKGNGPVDVGPATRRTFLFTSPTISGGAFNGNPNSEFIATFFDTMNVLLNNVFDFIMSLVETHGPTGVLDNLVGWIESVKAPITLYVASQGTVGDALPEYLDQWGDLGAKL</sequence>
<dbReference type="EMBL" id="JACAZI010000007">
    <property type="protein sequence ID" value="KAF7356531.1"/>
    <property type="molecule type" value="Genomic_DNA"/>
</dbReference>
<organism evidence="2 3">
    <name type="scientific">Mycena venus</name>
    <dbReference type="NCBI Taxonomy" id="2733690"/>
    <lineage>
        <taxon>Eukaryota</taxon>
        <taxon>Fungi</taxon>
        <taxon>Dikarya</taxon>
        <taxon>Basidiomycota</taxon>
        <taxon>Agaricomycotina</taxon>
        <taxon>Agaricomycetes</taxon>
        <taxon>Agaricomycetidae</taxon>
        <taxon>Agaricales</taxon>
        <taxon>Marasmiineae</taxon>
        <taxon>Mycenaceae</taxon>
        <taxon>Mycena</taxon>
    </lineage>
</organism>
<dbReference type="AlphaFoldDB" id="A0A8H7D2D6"/>
<reference evidence="2" key="1">
    <citation type="submission" date="2020-05" db="EMBL/GenBank/DDBJ databases">
        <title>Mycena genomes resolve the evolution of fungal bioluminescence.</title>
        <authorList>
            <person name="Tsai I.J."/>
        </authorList>
    </citation>
    <scope>NUCLEOTIDE SEQUENCE</scope>
    <source>
        <strain evidence="2">CCC161011</strain>
    </source>
</reference>
<dbReference type="InterPro" id="IPR029058">
    <property type="entry name" value="AB_hydrolase_fold"/>
</dbReference>
<gene>
    <name evidence="2" type="ORF">MVEN_00986700</name>
</gene>
<evidence type="ECO:0000259" key="1">
    <source>
        <dbReference type="Pfam" id="PF00975"/>
    </source>
</evidence>
<name>A0A8H7D2D6_9AGAR</name>
<dbReference type="InterPro" id="IPR001031">
    <property type="entry name" value="Thioesterase"/>
</dbReference>
<evidence type="ECO:0000313" key="3">
    <source>
        <dbReference type="Proteomes" id="UP000620124"/>
    </source>
</evidence>
<dbReference type="Proteomes" id="UP000620124">
    <property type="component" value="Unassembled WGS sequence"/>
</dbReference>
<feature type="domain" description="Thioesterase" evidence="1">
    <location>
        <begin position="25"/>
        <end position="117"/>
    </location>
</feature>
<keyword evidence="3" id="KW-1185">Reference proteome</keyword>
<accession>A0A8H7D2D6</accession>
<dbReference type="SUPFAM" id="SSF53474">
    <property type="entry name" value="alpha/beta-Hydrolases"/>
    <property type="match status" value="1"/>
</dbReference>
<dbReference type="Pfam" id="PF00975">
    <property type="entry name" value="Thioesterase"/>
    <property type="match status" value="1"/>
</dbReference>
<protein>
    <submittedName>
        <fullName evidence="2">NRPS-like enzyme</fullName>
    </submittedName>
</protein>